<dbReference type="Proteomes" id="UP001500151">
    <property type="component" value="Unassembled WGS sequence"/>
</dbReference>
<name>A0ABN3QNJ2_9ACTN</name>
<accession>A0ABN3QNJ2</accession>
<comment type="caution">
    <text evidence="1">The sequence shown here is derived from an EMBL/GenBank/DDBJ whole genome shotgun (WGS) entry which is preliminary data.</text>
</comment>
<reference evidence="1 2" key="1">
    <citation type="journal article" date="2019" name="Int. J. Syst. Evol. Microbiol.">
        <title>The Global Catalogue of Microorganisms (GCM) 10K type strain sequencing project: providing services to taxonomists for standard genome sequencing and annotation.</title>
        <authorList>
            <consortium name="The Broad Institute Genomics Platform"/>
            <consortium name="The Broad Institute Genome Sequencing Center for Infectious Disease"/>
            <person name="Wu L."/>
            <person name="Ma J."/>
        </authorList>
    </citation>
    <scope>NUCLEOTIDE SEQUENCE [LARGE SCALE GENOMIC DNA]</scope>
    <source>
        <strain evidence="1 2">JCM 4524</strain>
    </source>
</reference>
<evidence type="ECO:0000313" key="2">
    <source>
        <dbReference type="Proteomes" id="UP001500151"/>
    </source>
</evidence>
<dbReference type="EMBL" id="BAAASJ010000024">
    <property type="protein sequence ID" value="GAA2631037.1"/>
    <property type="molecule type" value="Genomic_DNA"/>
</dbReference>
<organism evidence="1 2">
    <name type="scientific">Streptomyces vastus</name>
    <dbReference type="NCBI Taxonomy" id="285451"/>
    <lineage>
        <taxon>Bacteria</taxon>
        <taxon>Bacillati</taxon>
        <taxon>Actinomycetota</taxon>
        <taxon>Actinomycetes</taxon>
        <taxon>Kitasatosporales</taxon>
        <taxon>Streptomycetaceae</taxon>
        <taxon>Streptomyces</taxon>
    </lineage>
</organism>
<protein>
    <submittedName>
        <fullName evidence="1">Uncharacterized protein</fullName>
    </submittedName>
</protein>
<proteinExistence type="predicted"/>
<gene>
    <name evidence="1" type="ORF">GCM10010307_23320</name>
</gene>
<sequence>MTVQEDVVGVSVDGFAPDSQNATCVHLPIGDAFRLPGREMDLLRLDARRIQLGLGFAPAANHSANSIASGLSSTAACSDTWYLHGAIWPYRSARTGMARICQAVWVG</sequence>
<evidence type="ECO:0000313" key="1">
    <source>
        <dbReference type="EMBL" id="GAA2631037.1"/>
    </source>
</evidence>
<keyword evidence="2" id="KW-1185">Reference proteome</keyword>